<organism evidence="3 4">
    <name type="scientific">Ordospora colligata OC4</name>
    <dbReference type="NCBI Taxonomy" id="1354746"/>
    <lineage>
        <taxon>Eukaryota</taxon>
        <taxon>Fungi</taxon>
        <taxon>Fungi incertae sedis</taxon>
        <taxon>Microsporidia</taxon>
        <taxon>Ordosporidae</taxon>
        <taxon>Ordospora</taxon>
    </lineage>
</organism>
<dbReference type="SUPFAM" id="SSF50978">
    <property type="entry name" value="WD40 repeat-like"/>
    <property type="match status" value="1"/>
</dbReference>
<sequence>MSQDILEISSFAGCDQKAYGFGVVSQHWQLKDMLKINGMSLVFAKESNVMSYEVCTGITNTLANMDFSPTSICMKNDILAVGGAKGQLSIKNLATDELISRAISTSINNNICIHGDKVFVCNNDRILRILTIDLKSEQRIVHVAQVNSCAVSPDNKFLAVVGDSNDVFMYSLESEGCRLIMKLKTVNDGGFSVAWNSSSSAFAVGTQDGYVCVWDIRGSGVLHRFESKQRDDHRGAVRNVKFSMKGSLDLLFFTEQFSYVTICDTRDMRRIQRIKIFPDKQVTGATFSENSEKIFVSTDDQVKYLSINTKLRRMFADV</sequence>
<dbReference type="GeneID" id="26262476"/>
<dbReference type="EMBL" id="JOKQ01000011">
    <property type="protein sequence ID" value="KHN68977.1"/>
    <property type="molecule type" value="Genomic_DNA"/>
</dbReference>
<reference evidence="3 4" key="1">
    <citation type="journal article" date="2014" name="MBio">
        <title>The Ordospora colligata genome; evolution of extreme reduction in microsporidia and host-to-parasite horizontal gene transfer.</title>
        <authorList>
            <person name="Pombert J.-F."/>
            <person name="Haag K.L."/>
            <person name="Beidas S."/>
            <person name="Ebert D."/>
            <person name="Keeling P.J."/>
        </authorList>
    </citation>
    <scope>NUCLEOTIDE SEQUENCE [LARGE SCALE GENOMIC DNA]</scope>
    <source>
        <strain evidence="3 4">OC4</strain>
    </source>
</reference>
<dbReference type="PANTHER" id="PTHR43991:SF9">
    <property type="entry name" value="DUF2415 DOMAIN-CONTAINING PROTEIN"/>
    <property type="match status" value="1"/>
</dbReference>
<dbReference type="InterPro" id="IPR001680">
    <property type="entry name" value="WD40_rpt"/>
</dbReference>
<feature type="domain" description="DUF2415" evidence="2">
    <location>
        <begin position="235"/>
        <end position="268"/>
    </location>
</feature>
<dbReference type="RefSeq" id="XP_014563019.1">
    <property type="nucleotide sequence ID" value="XM_014707533.1"/>
</dbReference>
<protein>
    <recommendedName>
        <fullName evidence="2">DUF2415 domain-containing protein</fullName>
    </recommendedName>
</protein>
<dbReference type="Pfam" id="PF00400">
    <property type="entry name" value="WD40"/>
    <property type="match status" value="2"/>
</dbReference>
<dbReference type="VEuPathDB" id="MicrosporidiaDB:M896_110050"/>
<dbReference type="InterPro" id="IPR015943">
    <property type="entry name" value="WD40/YVTN_repeat-like_dom_sf"/>
</dbReference>
<evidence type="ECO:0000256" key="1">
    <source>
        <dbReference type="PROSITE-ProRule" id="PRU00221"/>
    </source>
</evidence>
<dbReference type="Pfam" id="PF10313">
    <property type="entry name" value="DUF2415"/>
    <property type="match status" value="1"/>
</dbReference>
<dbReference type="PANTHER" id="PTHR43991">
    <property type="entry name" value="WD REPEAT PROTEIN (AFU_ORTHOLOGUE AFUA_8G05640)-RELATED"/>
    <property type="match status" value="1"/>
</dbReference>
<dbReference type="AlphaFoldDB" id="A0A0B2UIU6"/>
<dbReference type="SMART" id="SM00320">
    <property type="entry name" value="WD40"/>
    <property type="match status" value="3"/>
</dbReference>
<proteinExistence type="predicted"/>
<dbReference type="Proteomes" id="UP000031056">
    <property type="component" value="Unassembled WGS sequence"/>
</dbReference>
<evidence type="ECO:0000313" key="4">
    <source>
        <dbReference type="Proteomes" id="UP000031056"/>
    </source>
</evidence>
<dbReference type="InterPro" id="IPR019417">
    <property type="entry name" value="DUF2415"/>
</dbReference>
<dbReference type="OrthoDB" id="64353at2759"/>
<comment type="caution">
    <text evidence="3">The sequence shown here is derived from an EMBL/GenBank/DDBJ whole genome shotgun (WGS) entry which is preliminary data.</text>
</comment>
<dbReference type="Gene3D" id="2.130.10.10">
    <property type="entry name" value="YVTN repeat-like/Quinoprotein amine dehydrogenase"/>
    <property type="match status" value="1"/>
</dbReference>
<gene>
    <name evidence="3" type="ORF">M896_110050</name>
</gene>
<evidence type="ECO:0000259" key="2">
    <source>
        <dbReference type="Pfam" id="PF10313"/>
    </source>
</evidence>
<dbReference type="InParanoid" id="A0A0B2UIU6"/>
<dbReference type="HOGENOM" id="CLU_047613_0_0_1"/>
<accession>A0A0B2UIU6</accession>
<evidence type="ECO:0000313" key="3">
    <source>
        <dbReference type="EMBL" id="KHN68977.1"/>
    </source>
</evidence>
<dbReference type="PROSITE" id="PS50082">
    <property type="entry name" value="WD_REPEATS_2"/>
    <property type="match status" value="1"/>
</dbReference>
<feature type="repeat" description="WD" evidence="1">
    <location>
        <begin position="192"/>
        <end position="224"/>
    </location>
</feature>
<name>A0A0B2UIU6_9MICR</name>
<dbReference type="InterPro" id="IPR036322">
    <property type="entry name" value="WD40_repeat_dom_sf"/>
</dbReference>
<keyword evidence="4" id="KW-1185">Reference proteome</keyword>
<keyword evidence="1" id="KW-0853">WD repeat</keyword>